<proteinExistence type="predicted"/>
<comment type="subcellular location">
    <subcellularLocation>
        <location evidence="1">Membrane</location>
    </subcellularLocation>
</comment>
<gene>
    <name evidence="6" type="ORF">SINC0208_LOCUS9680</name>
</gene>
<dbReference type="InterPro" id="IPR023352">
    <property type="entry name" value="MAPEG-like_dom_sf"/>
</dbReference>
<organism evidence="6">
    <name type="scientific">Strombidium inclinatum</name>
    <dbReference type="NCBI Taxonomy" id="197538"/>
    <lineage>
        <taxon>Eukaryota</taxon>
        <taxon>Sar</taxon>
        <taxon>Alveolata</taxon>
        <taxon>Ciliophora</taxon>
        <taxon>Intramacronucleata</taxon>
        <taxon>Spirotrichea</taxon>
        <taxon>Oligotrichia</taxon>
        <taxon>Strombidiidae</taxon>
        <taxon>Strombidium</taxon>
    </lineage>
</organism>
<dbReference type="EMBL" id="HBIH01024175">
    <property type="protein sequence ID" value="CAE0329052.1"/>
    <property type="molecule type" value="Transcribed_RNA"/>
</dbReference>
<name>A0A7S3IQT5_9SPIT</name>
<keyword evidence="4 5" id="KW-0472">Membrane</keyword>
<sequence>MEQFQAEHKATIGDKYKIGKGGYPDNGSGYYAQKLTYAKWLDFNNWQRVQMNHVETLPLVGMIMLIMGLYWPVLTLCFGIVIFICRAGYTFMYVRSGPEFRALFGTPMNIFRMLMLVGMVVQLAVDFIRGKSSLAIFGEQKEDL</sequence>
<evidence type="ECO:0000256" key="1">
    <source>
        <dbReference type="ARBA" id="ARBA00004370"/>
    </source>
</evidence>
<feature type="transmembrane region" description="Helical" evidence="5">
    <location>
        <begin position="69"/>
        <end position="89"/>
    </location>
</feature>
<keyword evidence="3 5" id="KW-1133">Transmembrane helix</keyword>
<accession>A0A7S3IQT5</accession>
<dbReference type="Gene3D" id="1.20.120.550">
    <property type="entry name" value="Membrane associated eicosanoid/glutathione metabolism-like domain"/>
    <property type="match status" value="1"/>
</dbReference>
<reference evidence="6" key="1">
    <citation type="submission" date="2021-01" db="EMBL/GenBank/DDBJ databases">
        <authorList>
            <person name="Corre E."/>
            <person name="Pelletier E."/>
            <person name="Niang G."/>
            <person name="Scheremetjew M."/>
            <person name="Finn R."/>
            <person name="Kale V."/>
            <person name="Holt S."/>
            <person name="Cochrane G."/>
            <person name="Meng A."/>
            <person name="Brown T."/>
            <person name="Cohen L."/>
        </authorList>
    </citation>
    <scope>NUCLEOTIDE SEQUENCE</scope>
    <source>
        <strain evidence="6">S3</strain>
    </source>
</reference>
<feature type="transmembrane region" description="Helical" evidence="5">
    <location>
        <begin position="109"/>
        <end position="128"/>
    </location>
</feature>
<dbReference type="AlphaFoldDB" id="A0A7S3IQT5"/>
<dbReference type="InterPro" id="IPR001129">
    <property type="entry name" value="Membr-assoc_MAPEG"/>
</dbReference>
<dbReference type="Pfam" id="PF01124">
    <property type="entry name" value="MAPEG"/>
    <property type="match status" value="1"/>
</dbReference>
<dbReference type="GO" id="GO:0016020">
    <property type="term" value="C:membrane"/>
    <property type="evidence" value="ECO:0007669"/>
    <property type="project" value="UniProtKB-SubCell"/>
</dbReference>
<evidence type="ECO:0000313" key="6">
    <source>
        <dbReference type="EMBL" id="CAE0329052.1"/>
    </source>
</evidence>
<keyword evidence="2 5" id="KW-0812">Transmembrane</keyword>
<evidence type="ECO:0000256" key="4">
    <source>
        <dbReference type="ARBA" id="ARBA00023136"/>
    </source>
</evidence>
<protein>
    <submittedName>
        <fullName evidence="6">Uncharacterized protein</fullName>
    </submittedName>
</protein>
<evidence type="ECO:0000256" key="5">
    <source>
        <dbReference type="SAM" id="Phobius"/>
    </source>
</evidence>
<evidence type="ECO:0000256" key="2">
    <source>
        <dbReference type="ARBA" id="ARBA00022692"/>
    </source>
</evidence>
<evidence type="ECO:0000256" key="3">
    <source>
        <dbReference type="ARBA" id="ARBA00022989"/>
    </source>
</evidence>
<dbReference type="SUPFAM" id="SSF161084">
    <property type="entry name" value="MAPEG domain-like"/>
    <property type="match status" value="1"/>
</dbReference>